<sequence length="333" mass="35757">MSGKLVLVTGITGFIAGQVADRFLAAGYRVRGTTRGAKAKQLSETVKVEGLEFVQVDDIATDDLTEALKGVYAVIHVASPLPGRTSVDDTLNSAISGTRNILEATVKAGIEKMVITSSFGALMDPSLRPGFAGITFTHADWGVVSREEAEKQAEDPYYVYFASKVLAEKAIWEFAKEHPQLDIATILPGFVLGPYGKHYPLPTASQLGTNGFVYGLISGGTLPFVPPFIVDVRDVAKAHVLALDVPRKPLEQKRYIVNGGNLTWREAVAHLNKVRPEIKTAAVDAFAELPGPASTLDTKHTTDDLNFGSWIDPKDTIVAAADALVALQKTWAA</sequence>
<dbReference type="PANTHER" id="PTHR10366:SF564">
    <property type="entry name" value="STEROL-4-ALPHA-CARBOXYLATE 3-DEHYDROGENASE, DECARBOXYLATING"/>
    <property type="match status" value="1"/>
</dbReference>
<dbReference type="SUPFAM" id="SSF51735">
    <property type="entry name" value="NAD(P)-binding Rossmann-fold domains"/>
    <property type="match status" value="1"/>
</dbReference>
<evidence type="ECO:0000313" key="4">
    <source>
        <dbReference type="EMBL" id="GLB41326.1"/>
    </source>
</evidence>
<proteinExistence type="inferred from homology"/>
<evidence type="ECO:0000313" key="5">
    <source>
        <dbReference type="Proteomes" id="UP001063166"/>
    </source>
</evidence>
<name>A0A9P3PU74_LYOSH</name>
<keyword evidence="1" id="KW-0560">Oxidoreductase</keyword>
<evidence type="ECO:0000256" key="1">
    <source>
        <dbReference type="ARBA" id="ARBA00023002"/>
    </source>
</evidence>
<dbReference type="InterPro" id="IPR001509">
    <property type="entry name" value="Epimerase_deHydtase"/>
</dbReference>
<dbReference type="Proteomes" id="UP001063166">
    <property type="component" value="Unassembled WGS sequence"/>
</dbReference>
<evidence type="ECO:0000259" key="3">
    <source>
        <dbReference type="Pfam" id="PF01370"/>
    </source>
</evidence>
<dbReference type="Pfam" id="PF01370">
    <property type="entry name" value="Epimerase"/>
    <property type="match status" value="1"/>
</dbReference>
<dbReference type="OrthoDB" id="2735536at2759"/>
<feature type="domain" description="NAD-dependent epimerase/dehydratase" evidence="3">
    <location>
        <begin position="6"/>
        <end position="255"/>
    </location>
</feature>
<dbReference type="EMBL" id="BRPK01000009">
    <property type="protein sequence ID" value="GLB41326.1"/>
    <property type="molecule type" value="Genomic_DNA"/>
</dbReference>
<dbReference type="GO" id="GO:0016616">
    <property type="term" value="F:oxidoreductase activity, acting on the CH-OH group of donors, NAD or NADP as acceptor"/>
    <property type="evidence" value="ECO:0007669"/>
    <property type="project" value="TreeGrafter"/>
</dbReference>
<dbReference type="InterPro" id="IPR050425">
    <property type="entry name" value="NAD(P)_dehydrat-like"/>
</dbReference>
<dbReference type="PANTHER" id="PTHR10366">
    <property type="entry name" value="NAD DEPENDENT EPIMERASE/DEHYDRATASE"/>
    <property type="match status" value="1"/>
</dbReference>
<comment type="similarity">
    <text evidence="2">Belongs to the NAD(P)-dependent epimerase/dehydratase family. Dihydroflavonol-4-reductase subfamily.</text>
</comment>
<keyword evidence="5" id="KW-1185">Reference proteome</keyword>
<dbReference type="Gene3D" id="3.40.50.720">
    <property type="entry name" value="NAD(P)-binding Rossmann-like Domain"/>
    <property type="match status" value="1"/>
</dbReference>
<accession>A0A9P3PU74</accession>
<dbReference type="AlphaFoldDB" id="A0A9P3PU74"/>
<organism evidence="4 5">
    <name type="scientific">Lyophyllum shimeji</name>
    <name type="common">Hon-shimeji</name>
    <name type="synonym">Tricholoma shimeji</name>
    <dbReference type="NCBI Taxonomy" id="47721"/>
    <lineage>
        <taxon>Eukaryota</taxon>
        <taxon>Fungi</taxon>
        <taxon>Dikarya</taxon>
        <taxon>Basidiomycota</taxon>
        <taxon>Agaricomycotina</taxon>
        <taxon>Agaricomycetes</taxon>
        <taxon>Agaricomycetidae</taxon>
        <taxon>Agaricales</taxon>
        <taxon>Tricholomatineae</taxon>
        <taxon>Lyophyllaceae</taxon>
        <taxon>Lyophyllum</taxon>
    </lineage>
</organism>
<comment type="caution">
    <text evidence="4">The sequence shown here is derived from an EMBL/GenBank/DDBJ whole genome shotgun (WGS) entry which is preliminary data.</text>
</comment>
<evidence type="ECO:0000256" key="2">
    <source>
        <dbReference type="ARBA" id="ARBA00023445"/>
    </source>
</evidence>
<protein>
    <submittedName>
        <fullName evidence="4">NAD-P-binding protein</fullName>
    </submittedName>
</protein>
<gene>
    <name evidence="4" type="ORF">LshimejAT787_0905410</name>
</gene>
<dbReference type="InterPro" id="IPR036291">
    <property type="entry name" value="NAD(P)-bd_dom_sf"/>
</dbReference>
<reference evidence="4" key="1">
    <citation type="submission" date="2022-07" db="EMBL/GenBank/DDBJ databases">
        <title>The genome of Lyophyllum shimeji provides insight into the initial evolution of ectomycorrhizal fungal genome.</title>
        <authorList>
            <person name="Kobayashi Y."/>
            <person name="Shibata T."/>
            <person name="Hirakawa H."/>
            <person name="Shigenobu S."/>
            <person name="Nishiyama T."/>
            <person name="Yamada A."/>
            <person name="Hasebe M."/>
            <person name="Kawaguchi M."/>
        </authorList>
    </citation>
    <scope>NUCLEOTIDE SEQUENCE</scope>
    <source>
        <strain evidence="4">AT787</strain>
    </source>
</reference>